<evidence type="ECO:0000313" key="2">
    <source>
        <dbReference type="Proteomes" id="UP000254848"/>
    </source>
</evidence>
<gene>
    <name evidence="1" type="ORF">C8D90_104247</name>
</gene>
<name>A0A370QS58_9GAMM</name>
<dbReference type="RefSeq" id="WP_115458411.1">
    <property type="nucleotide sequence ID" value="NZ_QRAP01000004.1"/>
</dbReference>
<organism evidence="1 2">
    <name type="scientific">Enterobacillus tribolii</name>
    <dbReference type="NCBI Taxonomy" id="1487935"/>
    <lineage>
        <taxon>Bacteria</taxon>
        <taxon>Pseudomonadati</taxon>
        <taxon>Pseudomonadota</taxon>
        <taxon>Gammaproteobacteria</taxon>
        <taxon>Enterobacterales</taxon>
        <taxon>Hafniaceae</taxon>
        <taxon>Enterobacillus</taxon>
    </lineage>
</organism>
<evidence type="ECO:0000313" key="1">
    <source>
        <dbReference type="EMBL" id="RDK92089.1"/>
    </source>
</evidence>
<keyword evidence="2" id="KW-1185">Reference proteome</keyword>
<dbReference type="Pfam" id="PF13665">
    <property type="entry name" value="Tox-PAAR-like"/>
    <property type="match status" value="1"/>
</dbReference>
<dbReference type="OrthoDB" id="8852350at2"/>
<sequence>MFANCQAGGLDLAAPDVCLTPPVPIPIPYVNIALGPLAIPNVLHILFAAAPAHNMATIIPVTFGDEPGVVGGVASGTVMCISQHITGVSSFLLSGQPATRLTDLTLQNLTNIVGVRILPSQSTIILAGG</sequence>
<comment type="caution">
    <text evidence="1">The sequence shown here is derived from an EMBL/GenBank/DDBJ whole genome shotgun (WGS) entry which is preliminary data.</text>
</comment>
<accession>A0A370QS58</accession>
<dbReference type="AlphaFoldDB" id="A0A370QS58"/>
<proteinExistence type="predicted"/>
<dbReference type="EMBL" id="QRAP01000004">
    <property type="protein sequence ID" value="RDK92089.1"/>
    <property type="molecule type" value="Genomic_DNA"/>
</dbReference>
<reference evidence="1 2" key="1">
    <citation type="submission" date="2018-07" db="EMBL/GenBank/DDBJ databases">
        <title>Genomic Encyclopedia of Type Strains, Phase IV (KMG-IV): sequencing the most valuable type-strain genomes for metagenomic binning, comparative biology and taxonomic classification.</title>
        <authorList>
            <person name="Goeker M."/>
        </authorList>
    </citation>
    <scope>NUCLEOTIDE SEQUENCE [LARGE SCALE GENOMIC DNA]</scope>
    <source>
        <strain evidence="1 2">DSM 103736</strain>
    </source>
</reference>
<protein>
    <submittedName>
        <fullName evidence="1">Uncharacterized protein DUF4150</fullName>
    </submittedName>
</protein>
<dbReference type="Proteomes" id="UP000254848">
    <property type="component" value="Unassembled WGS sequence"/>
</dbReference>